<evidence type="ECO:0000256" key="1">
    <source>
        <dbReference type="SAM" id="MobiDB-lite"/>
    </source>
</evidence>
<protein>
    <submittedName>
        <fullName evidence="2">Uncharacterized protein</fullName>
    </submittedName>
</protein>
<sequence>MTRTVTRKGVQARLTSRIRNSSTMAPKVATMRLGRMPPPGNKPSRRKRKPPRKAPTTPTTKSPRRPKPLPLVIFPANQPAMMPMMRKPIKLMVFPLGQVQLAAGKFPGLIRRSLKAVAANRKHDHSIVPATWLKARSARRA</sequence>
<dbReference type="EMBL" id="CABM01000021">
    <property type="protein sequence ID" value="CBH96156.1"/>
    <property type="molecule type" value="Genomic_DNA"/>
</dbReference>
<name>E6PMK4_9ZZZZ</name>
<reference evidence="2" key="1">
    <citation type="submission" date="2009-10" db="EMBL/GenBank/DDBJ databases">
        <title>Diversity of trophic interactions inside an arsenic-rich microbial ecosystem.</title>
        <authorList>
            <person name="Bertin P.N."/>
            <person name="Heinrich-Salmeron A."/>
            <person name="Pelletier E."/>
            <person name="Goulhen-Chollet F."/>
            <person name="Arsene-Ploetze F."/>
            <person name="Gallien S."/>
            <person name="Calteau A."/>
            <person name="Vallenet D."/>
            <person name="Casiot C."/>
            <person name="Chane-Woon-Ming B."/>
            <person name="Giloteaux L."/>
            <person name="Barakat M."/>
            <person name="Bonnefoy V."/>
            <person name="Bruneel O."/>
            <person name="Chandler M."/>
            <person name="Cleiss J."/>
            <person name="Duran R."/>
            <person name="Elbaz-Poulichet F."/>
            <person name="Fonknechten N."/>
            <person name="Lauga B."/>
            <person name="Mornico D."/>
            <person name="Ortet P."/>
            <person name="Schaeffer C."/>
            <person name="Siguier P."/>
            <person name="Alexander Thil Smith A."/>
            <person name="Van Dorsselaer A."/>
            <person name="Weissenbach J."/>
            <person name="Medigue C."/>
            <person name="Le Paslier D."/>
        </authorList>
    </citation>
    <scope>NUCLEOTIDE SEQUENCE</scope>
</reference>
<organism evidence="2">
    <name type="scientific">mine drainage metagenome</name>
    <dbReference type="NCBI Taxonomy" id="410659"/>
    <lineage>
        <taxon>unclassified sequences</taxon>
        <taxon>metagenomes</taxon>
        <taxon>ecological metagenomes</taxon>
    </lineage>
</organism>
<accession>E6PMK4</accession>
<feature type="region of interest" description="Disordered" evidence="1">
    <location>
        <begin position="1"/>
        <end position="71"/>
    </location>
</feature>
<comment type="caution">
    <text evidence="2">The sequence shown here is derived from an EMBL/GenBank/DDBJ whole genome shotgun (WGS) entry which is preliminary data.</text>
</comment>
<gene>
    <name evidence="2" type="ORF">CARN2_1146</name>
</gene>
<evidence type="ECO:0000313" key="2">
    <source>
        <dbReference type="EMBL" id="CBH96156.1"/>
    </source>
</evidence>
<feature type="compositionally biased region" description="Basic residues" evidence="1">
    <location>
        <begin position="43"/>
        <end position="52"/>
    </location>
</feature>
<dbReference type="AlphaFoldDB" id="E6PMK4"/>
<proteinExistence type="predicted"/>
<feature type="compositionally biased region" description="Polar residues" evidence="1">
    <location>
        <begin position="13"/>
        <end position="24"/>
    </location>
</feature>